<reference evidence="1" key="1">
    <citation type="submission" date="2018-02" db="EMBL/GenBank/DDBJ databases">
        <title>Rhizophora mucronata_Transcriptome.</title>
        <authorList>
            <person name="Meera S.P."/>
            <person name="Sreeshan A."/>
            <person name="Augustine A."/>
        </authorList>
    </citation>
    <scope>NUCLEOTIDE SEQUENCE</scope>
    <source>
        <tissue evidence="1">Leaf</tissue>
    </source>
</reference>
<organism evidence="1">
    <name type="scientific">Rhizophora mucronata</name>
    <name type="common">Asiatic mangrove</name>
    <dbReference type="NCBI Taxonomy" id="61149"/>
    <lineage>
        <taxon>Eukaryota</taxon>
        <taxon>Viridiplantae</taxon>
        <taxon>Streptophyta</taxon>
        <taxon>Embryophyta</taxon>
        <taxon>Tracheophyta</taxon>
        <taxon>Spermatophyta</taxon>
        <taxon>Magnoliopsida</taxon>
        <taxon>eudicotyledons</taxon>
        <taxon>Gunneridae</taxon>
        <taxon>Pentapetalae</taxon>
        <taxon>rosids</taxon>
        <taxon>fabids</taxon>
        <taxon>Malpighiales</taxon>
        <taxon>Rhizophoraceae</taxon>
        <taxon>Rhizophora</taxon>
    </lineage>
</organism>
<dbReference type="AlphaFoldDB" id="A0A2P2Q6P8"/>
<evidence type="ECO:0000313" key="1">
    <source>
        <dbReference type="EMBL" id="MBX62569.1"/>
    </source>
</evidence>
<proteinExistence type="predicted"/>
<protein>
    <submittedName>
        <fullName evidence="1">Uncharacterized protein</fullName>
    </submittedName>
</protein>
<accession>A0A2P2Q6P8</accession>
<name>A0A2P2Q6P8_RHIMU</name>
<dbReference type="EMBL" id="GGEC01082085">
    <property type="protein sequence ID" value="MBX62569.1"/>
    <property type="molecule type" value="Transcribed_RNA"/>
</dbReference>
<sequence length="36" mass="4354">MFDCYLMVDLSNGLVLYGWPPFKRLLFKLLFVWLNT</sequence>